<comment type="caution">
    <text evidence="1">The sequence shown here is derived from an EMBL/GenBank/DDBJ whole genome shotgun (WGS) entry which is preliminary data.</text>
</comment>
<reference evidence="2" key="1">
    <citation type="journal article" date="2019" name="Int. J. Syst. Evol. Microbiol.">
        <title>The Global Catalogue of Microorganisms (GCM) 10K type strain sequencing project: providing services to taxonomists for standard genome sequencing and annotation.</title>
        <authorList>
            <consortium name="The Broad Institute Genomics Platform"/>
            <consortium name="The Broad Institute Genome Sequencing Center for Infectious Disease"/>
            <person name="Wu L."/>
            <person name="Ma J."/>
        </authorList>
    </citation>
    <scope>NUCLEOTIDE SEQUENCE [LARGE SCALE GENOMIC DNA]</scope>
    <source>
        <strain evidence="2">CCUG 58760</strain>
    </source>
</reference>
<evidence type="ECO:0000313" key="1">
    <source>
        <dbReference type="EMBL" id="MFC5357910.1"/>
    </source>
</evidence>
<proteinExistence type="predicted"/>
<protein>
    <submittedName>
        <fullName evidence="1">Uncharacterized protein</fullName>
    </submittedName>
</protein>
<gene>
    <name evidence="1" type="ORF">ACFPMG_23225</name>
</gene>
<dbReference type="EMBL" id="JBHSLC010000054">
    <property type="protein sequence ID" value="MFC5357910.1"/>
    <property type="molecule type" value="Genomic_DNA"/>
</dbReference>
<keyword evidence="2" id="KW-1185">Reference proteome</keyword>
<name>A0ABW0GA23_9PROT</name>
<dbReference type="RefSeq" id="WP_376997588.1">
    <property type="nucleotide sequence ID" value="NZ_JBHSLC010000054.1"/>
</dbReference>
<evidence type="ECO:0000313" key="2">
    <source>
        <dbReference type="Proteomes" id="UP001596166"/>
    </source>
</evidence>
<dbReference type="Proteomes" id="UP001596166">
    <property type="component" value="Unassembled WGS sequence"/>
</dbReference>
<accession>A0ABW0GA23</accession>
<sequence>MPRRTSLAAAARLLTAAVSEQQNADPLILLWQDWRETFASSQRLCHEAQRLERELAETIGFPRVEIPLDDPGRPSVVATDARQIDRVLGTAPATRSLRRRLKRDLATAQARWDAEAAAVGLTSAVEREAAADRRVDELLKTASRTPARSIPGVIAKLAIATEWSELEPDADGYPWDFIRGVLADLTALTAKET</sequence>
<organism evidence="1 2">
    <name type="scientific">Azospirillum himalayense</name>
    <dbReference type="NCBI Taxonomy" id="654847"/>
    <lineage>
        <taxon>Bacteria</taxon>
        <taxon>Pseudomonadati</taxon>
        <taxon>Pseudomonadota</taxon>
        <taxon>Alphaproteobacteria</taxon>
        <taxon>Rhodospirillales</taxon>
        <taxon>Azospirillaceae</taxon>
        <taxon>Azospirillum</taxon>
    </lineage>
</organism>